<dbReference type="EMBL" id="ML120460">
    <property type="protein sequence ID" value="RPA93098.1"/>
    <property type="molecule type" value="Genomic_DNA"/>
</dbReference>
<dbReference type="InterPro" id="IPR003593">
    <property type="entry name" value="AAA+_ATPase"/>
</dbReference>
<organism evidence="7 8">
    <name type="scientific">Choiromyces venosus 120613-1</name>
    <dbReference type="NCBI Taxonomy" id="1336337"/>
    <lineage>
        <taxon>Eukaryota</taxon>
        <taxon>Fungi</taxon>
        <taxon>Dikarya</taxon>
        <taxon>Ascomycota</taxon>
        <taxon>Pezizomycotina</taxon>
        <taxon>Pezizomycetes</taxon>
        <taxon>Pezizales</taxon>
        <taxon>Tuberaceae</taxon>
        <taxon>Choiromyces</taxon>
    </lineage>
</organism>
<protein>
    <submittedName>
        <fullName evidence="7">AAA-domain-containing protein</fullName>
    </submittedName>
</protein>
<name>A0A3N4J7W1_9PEZI</name>
<evidence type="ECO:0000256" key="5">
    <source>
        <dbReference type="RuleBase" id="RU003651"/>
    </source>
</evidence>
<evidence type="ECO:0000313" key="8">
    <source>
        <dbReference type="Proteomes" id="UP000276215"/>
    </source>
</evidence>
<dbReference type="GO" id="GO:0003723">
    <property type="term" value="F:RNA binding"/>
    <property type="evidence" value="ECO:0007669"/>
    <property type="project" value="TreeGrafter"/>
</dbReference>
<dbReference type="InterPro" id="IPR050168">
    <property type="entry name" value="AAA_ATPase_domain"/>
</dbReference>
<dbReference type="SUPFAM" id="SSF52540">
    <property type="entry name" value="P-loop containing nucleoside triphosphate hydrolases"/>
    <property type="match status" value="2"/>
</dbReference>
<evidence type="ECO:0000256" key="3">
    <source>
        <dbReference type="ARBA" id="ARBA00022840"/>
    </source>
</evidence>
<evidence type="ECO:0000313" key="7">
    <source>
        <dbReference type="EMBL" id="RPA93098.1"/>
    </source>
</evidence>
<dbReference type="GO" id="GO:0005634">
    <property type="term" value="C:nucleus"/>
    <property type="evidence" value="ECO:0007669"/>
    <property type="project" value="TreeGrafter"/>
</dbReference>
<dbReference type="OrthoDB" id="27435at2759"/>
<evidence type="ECO:0000259" key="6">
    <source>
        <dbReference type="SMART" id="SM00382"/>
    </source>
</evidence>
<dbReference type="PROSITE" id="PS00674">
    <property type="entry name" value="AAA"/>
    <property type="match status" value="1"/>
</dbReference>
<dbReference type="InterPro" id="IPR027417">
    <property type="entry name" value="P-loop_NTPase"/>
</dbReference>
<dbReference type="Pfam" id="PF00004">
    <property type="entry name" value="AAA"/>
    <property type="match status" value="2"/>
</dbReference>
<dbReference type="Gene3D" id="1.10.8.60">
    <property type="match status" value="2"/>
</dbReference>
<dbReference type="PANTHER" id="PTHR23077:SF171">
    <property type="entry name" value="NUCLEAR VALOSIN-CONTAINING PROTEIN-LIKE"/>
    <property type="match status" value="1"/>
</dbReference>
<keyword evidence="2 5" id="KW-0547">Nucleotide-binding</keyword>
<evidence type="ECO:0000256" key="2">
    <source>
        <dbReference type="ARBA" id="ARBA00022741"/>
    </source>
</evidence>
<reference evidence="7 8" key="1">
    <citation type="journal article" date="2018" name="Nat. Ecol. Evol.">
        <title>Pezizomycetes genomes reveal the molecular basis of ectomycorrhizal truffle lifestyle.</title>
        <authorList>
            <person name="Murat C."/>
            <person name="Payen T."/>
            <person name="Noel B."/>
            <person name="Kuo A."/>
            <person name="Morin E."/>
            <person name="Chen J."/>
            <person name="Kohler A."/>
            <person name="Krizsan K."/>
            <person name="Balestrini R."/>
            <person name="Da Silva C."/>
            <person name="Montanini B."/>
            <person name="Hainaut M."/>
            <person name="Levati E."/>
            <person name="Barry K.W."/>
            <person name="Belfiori B."/>
            <person name="Cichocki N."/>
            <person name="Clum A."/>
            <person name="Dockter R.B."/>
            <person name="Fauchery L."/>
            <person name="Guy J."/>
            <person name="Iotti M."/>
            <person name="Le Tacon F."/>
            <person name="Lindquist E.A."/>
            <person name="Lipzen A."/>
            <person name="Malagnac F."/>
            <person name="Mello A."/>
            <person name="Molinier V."/>
            <person name="Miyauchi S."/>
            <person name="Poulain J."/>
            <person name="Riccioni C."/>
            <person name="Rubini A."/>
            <person name="Sitrit Y."/>
            <person name="Splivallo R."/>
            <person name="Traeger S."/>
            <person name="Wang M."/>
            <person name="Zifcakova L."/>
            <person name="Wipf D."/>
            <person name="Zambonelli A."/>
            <person name="Paolocci F."/>
            <person name="Nowrousian M."/>
            <person name="Ottonello S."/>
            <person name="Baldrian P."/>
            <person name="Spatafora J.W."/>
            <person name="Henrissat B."/>
            <person name="Nagy L.G."/>
            <person name="Aury J.M."/>
            <person name="Wincker P."/>
            <person name="Grigoriev I.V."/>
            <person name="Bonfante P."/>
            <person name="Martin F.M."/>
        </authorList>
    </citation>
    <scope>NUCLEOTIDE SEQUENCE [LARGE SCALE GENOMIC DNA]</scope>
    <source>
        <strain evidence="7 8">120613-1</strain>
    </source>
</reference>
<dbReference type="SMART" id="SM00382">
    <property type="entry name" value="AAA"/>
    <property type="match status" value="2"/>
</dbReference>
<feature type="domain" description="AAA+ ATPase" evidence="6">
    <location>
        <begin position="16"/>
        <end position="156"/>
    </location>
</feature>
<comment type="similarity">
    <text evidence="1 5">Belongs to the AAA ATPase family.</text>
</comment>
<dbReference type="FunFam" id="3.40.50.300:FF:001025">
    <property type="entry name" value="ATPase family, AAA domain-containing 2B"/>
    <property type="match status" value="1"/>
</dbReference>
<dbReference type="AlphaFoldDB" id="A0A3N4J7W1"/>
<dbReference type="GO" id="GO:0005524">
    <property type="term" value="F:ATP binding"/>
    <property type="evidence" value="ECO:0007669"/>
    <property type="project" value="UniProtKB-KW"/>
</dbReference>
<dbReference type="GO" id="GO:0042254">
    <property type="term" value="P:ribosome biogenesis"/>
    <property type="evidence" value="ECO:0007669"/>
    <property type="project" value="TreeGrafter"/>
</dbReference>
<accession>A0A3N4J7W1</accession>
<keyword evidence="8" id="KW-1185">Reference proteome</keyword>
<proteinExistence type="inferred from homology"/>
<dbReference type="GO" id="GO:1990275">
    <property type="term" value="F:preribosome binding"/>
    <property type="evidence" value="ECO:0007669"/>
    <property type="project" value="TreeGrafter"/>
</dbReference>
<dbReference type="Proteomes" id="UP000276215">
    <property type="component" value="Unassembled WGS sequence"/>
</dbReference>
<feature type="domain" description="AAA+ ATPase" evidence="6">
    <location>
        <begin position="326"/>
        <end position="462"/>
    </location>
</feature>
<dbReference type="PANTHER" id="PTHR23077">
    <property type="entry name" value="AAA-FAMILY ATPASE"/>
    <property type="match status" value="1"/>
</dbReference>
<evidence type="ECO:0000256" key="1">
    <source>
        <dbReference type="ARBA" id="ARBA00006914"/>
    </source>
</evidence>
<dbReference type="Gene3D" id="3.40.50.300">
    <property type="entry name" value="P-loop containing nucleotide triphosphate hydrolases"/>
    <property type="match status" value="2"/>
</dbReference>
<dbReference type="STRING" id="1336337.A0A3N4J7W1"/>
<gene>
    <name evidence="7" type="ORF">L873DRAFT_1793849</name>
</gene>
<sequence length="532" mass="58209">MPLVHPEVILHTGAEPPRGVLLHGPPGCGRTMLANAIARKLGLPFIAISAPSIVSGMSGESEKMLRQLLEEAWEKAPCLIFMHEIDVITQKRDNAQRGMGRRIVAQMLTCTDDLILEKTGGKPVMIIGATNQPDSLDPALRRAGRFDRETYLDLDFKKLAKTIAGFVGADLSALVGEAYMIATTRLYEILESPSAATDPFEVTTTAQLGDSANMDMDQVDTPPLSVPVPLHVAPKSGSWSSIQRFIKAYPDRLTEKQLEPLYIMFPDFLTALTKIQACSKRQGFATVPGVTWADVWALESLKVEIQMAIVLRFKNPEVFASVGLNAPSGVLLWGPPGCGKTQLAKATANEIGANFIGIHSPELLNKYVVEPEGALRQVFSQARASIPCVIFFDELDALVPRRDDSFPESSSRPVNTLLTELDGLNDCKGIYVIAATKRPHVIDPAMIRPGRLDTLLFVDLPNAEGRVEILKTITRRTPLSNIDLRAIADDNRCTNFSGTDRRALVERARTLALGQCFTEDDEVKEGKNTSNL</sequence>
<dbReference type="InterPro" id="IPR003959">
    <property type="entry name" value="ATPase_AAA_core"/>
</dbReference>
<dbReference type="InterPro" id="IPR003960">
    <property type="entry name" value="ATPase_AAA_CS"/>
</dbReference>
<keyword evidence="3 5" id="KW-0067">ATP-binding</keyword>
<dbReference type="FunFam" id="3.40.50.300:FF:000365">
    <property type="entry name" value="Ribosome biogenesis ATPase RIX7"/>
    <property type="match status" value="1"/>
</dbReference>
<evidence type="ECO:0000256" key="4">
    <source>
        <dbReference type="ARBA" id="ARBA00023054"/>
    </source>
</evidence>
<dbReference type="GO" id="GO:0016887">
    <property type="term" value="F:ATP hydrolysis activity"/>
    <property type="evidence" value="ECO:0007669"/>
    <property type="project" value="InterPro"/>
</dbReference>
<keyword evidence="4" id="KW-0175">Coiled coil</keyword>